<dbReference type="Pfam" id="PF04542">
    <property type="entry name" value="Sigma70_r2"/>
    <property type="match status" value="1"/>
</dbReference>
<keyword evidence="5" id="KW-0804">Transcription</keyword>
<dbReference type="PANTHER" id="PTHR43133:SF52">
    <property type="entry name" value="ECF RNA POLYMERASE SIGMA FACTOR SIGL"/>
    <property type="match status" value="1"/>
</dbReference>
<evidence type="ECO:0000256" key="2">
    <source>
        <dbReference type="ARBA" id="ARBA00023015"/>
    </source>
</evidence>
<dbReference type="InterPro" id="IPR013325">
    <property type="entry name" value="RNA_pol_sigma_r2"/>
</dbReference>
<keyword evidence="3" id="KW-0731">Sigma factor</keyword>
<organism evidence="8 11">
    <name type="scientific">Clostridium botulinum</name>
    <dbReference type="NCBI Taxonomy" id="1491"/>
    <lineage>
        <taxon>Bacteria</taxon>
        <taxon>Bacillati</taxon>
        <taxon>Bacillota</taxon>
        <taxon>Clostridia</taxon>
        <taxon>Eubacteriales</taxon>
        <taxon>Clostridiaceae</taxon>
        <taxon>Clostridium</taxon>
    </lineage>
</organism>
<evidence type="ECO:0000256" key="3">
    <source>
        <dbReference type="ARBA" id="ARBA00023082"/>
    </source>
</evidence>
<name>A0A0L9Y9Z6_CLOBO</name>
<dbReference type="Proteomes" id="UP000473681">
    <property type="component" value="Unassembled WGS sequence"/>
</dbReference>
<dbReference type="InterPro" id="IPR013324">
    <property type="entry name" value="RNA_pol_sigma_r3/r4-like"/>
</dbReference>
<evidence type="ECO:0000256" key="5">
    <source>
        <dbReference type="ARBA" id="ARBA00023163"/>
    </source>
</evidence>
<evidence type="ECO:0000313" key="10">
    <source>
        <dbReference type="Proteomes" id="UP000473681"/>
    </source>
</evidence>
<protein>
    <submittedName>
        <fullName evidence="8">RNA polymerase sigma factor</fullName>
    </submittedName>
</protein>
<dbReference type="Gene3D" id="1.10.10.10">
    <property type="entry name" value="Winged helix-like DNA-binding domain superfamily/Winged helix DNA-binding domain"/>
    <property type="match status" value="1"/>
</dbReference>
<dbReference type="SUPFAM" id="SSF88659">
    <property type="entry name" value="Sigma3 and sigma4 domains of RNA polymerase sigma factors"/>
    <property type="match status" value="1"/>
</dbReference>
<comment type="similarity">
    <text evidence="1">Belongs to the sigma-70 factor family. ECF subfamily.</text>
</comment>
<evidence type="ECO:0000256" key="1">
    <source>
        <dbReference type="ARBA" id="ARBA00010641"/>
    </source>
</evidence>
<dbReference type="InterPro" id="IPR014284">
    <property type="entry name" value="RNA_pol_sigma-70_dom"/>
</dbReference>
<feature type="domain" description="RNA polymerase sigma-70 region 2" evidence="6">
    <location>
        <begin position="10"/>
        <end position="75"/>
    </location>
</feature>
<keyword evidence="2" id="KW-0805">Transcription regulation</keyword>
<dbReference type="GO" id="GO:0016987">
    <property type="term" value="F:sigma factor activity"/>
    <property type="evidence" value="ECO:0007669"/>
    <property type="project" value="UniProtKB-KW"/>
</dbReference>
<dbReference type="EMBL" id="SWVK01000006">
    <property type="protein sequence ID" value="NFN34765.1"/>
    <property type="molecule type" value="Genomic_DNA"/>
</dbReference>
<evidence type="ECO:0000259" key="7">
    <source>
        <dbReference type="Pfam" id="PF08281"/>
    </source>
</evidence>
<dbReference type="InterPro" id="IPR013249">
    <property type="entry name" value="RNA_pol_sigma70_r4_t2"/>
</dbReference>
<dbReference type="InterPro" id="IPR007627">
    <property type="entry name" value="RNA_pol_sigma70_r2"/>
</dbReference>
<dbReference type="GO" id="GO:0003677">
    <property type="term" value="F:DNA binding"/>
    <property type="evidence" value="ECO:0007669"/>
    <property type="project" value="UniProtKB-KW"/>
</dbReference>
<evidence type="ECO:0000256" key="4">
    <source>
        <dbReference type="ARBA" id="ARBA00023125"/>
    </source>
</evidence>
<gene>
    <name evidence="8" type="ORF">FC774_06220</name>
    <name evidence="9" type="ORF">FDB51_06375</name>
</gene>
<dbReference type="SUPFAM" id="SSF88946">
    <property type="entry name" value="Sigma2 domain of RNA polymerase sigma factors"/>
    <property type="match status" value="1"/>
</dbReference>
<dbReference type="NCBIfam" id="TIGR02937">
    <property type="entry name" value="sigma70-ECF"/>
    <property type="match status" value="1"/>
</dbReference>
<dbReference type="Pfam" id="PF08281">
    <property type="entry name" value="Sigma70_r4_2"/>
    <property type="match status" value="1"/>
</dbReference>
<evidence type="ECO:0000259" key="6">
    <source>
        <dbReference type="Pfam" id="PF04542"/>
    </source>
</evidence>
<dbReference type="InterPro" id="IPR039425">
    <property type="entry name" value="RNA_pol_sigma-70-like"/>
</dbReference>
<accession>A0A0L9Y9Z6</accession>
<dbReference type="AlphaFoldDB" id="A0A0L9Y9Z6"/>
<sequence length="171" mass="20753">MESELINEMFQQKMSLIYKYLLKLGCSQYNAEDIVQDTFYKALKYIDGIQDDKISAWLFKVAINKYYDLCRKNNRHIHLNIDEEIFKESLTDRKLVEDFILNLERKGEILQILNSISDIHKNLLFFKYDMGLSYKEIAELLDINENTVKTYLFRAREQFKKLWRDKYEYEE</sequence>
<dbReference type="RefSeq" id="WP_053342215.1">
    <property type="nucleotide sequence ID" value="NZ_JACBEK010000003.1"/>
</dbReference>
<evidence type="ECO:0000313" key="11">
    <source>
        <dbReference type="Proteomes" id="UP000476820"/>
    </source>
</evidence>
<feature type="domain" description="RNA polymerase sigma factor 70 region 4 type 2" evidence="7">
    <location>
        <begin position="108"/>
        <end position="158"/>
    </location>
</feature>
<reference evidence="10 11" key="1">
    <citation type="submission" date="2019-04" db="EMBL/GenBank/DDBJ databases">
        <title>Genome sequencing of Clostridium botulinum Groups I-IV and Clostridium butyricum.</title>
        <authorList>
            <person name="Brunt J."/>
            <person name="Van Vliet A.H.M."/>
            <person name="Stringer S.C."/>
            <person name="Carter A.T."/>
            <person name="Peck M.W."/>
        </authorList>
    </citation>
    <scope>NUCLEOTIDE SEQUENCE [LARGE SCALE GENOMIC DNA]</scope>
    <source>
        <strain evidence="8 11">1605</strain>
        <strain evidence="9 10">CB-K-33E</strain>
    </source>
</reference>
<dbReference type="PANTHER" id="PTHR43133">
    <property type="entry name" value="RNA POLYMERASE ECF-TYPE SIGMA FACTO"/>
    <property type="match status" value="1"/>
</dbReference>
<evidence type="ECO:0000313" key="9">
    <source>
        <dbReference type="EMBL" id="NFN34765.1"/>
    </source>
</evidence>
<dbReference type="CDD" id="cd06171">
    <property type="entry name" value="Sigma70_r4"/>
    <property type="match status" value="1"/>
</dbReference>
<dbReference type="InterPro" id="IPR036388">
    <property type="entry name" value="WH-like_DNA-bd_sf"/>
</dbReference>
<evidence type="ECO:0000313" key="8">
    <source>
        <dbReference type="EMBL" id="NFF87465.1"/>
    </source>
</evidence>
<dbReference type="GO" id="GO:0006352">
    <property type="term" value="P:DNA-templated transcription initiation"/>
    <property type="evidence" value="ECO:0007669"/>
    <property type="project" value="InterPro"/>
</dbReference>
<keyword evidence="4" id="KW-0238">DNA-binding</keyword>
<dbReference type="Gene3D" id="1.10.1740.10">
    <property type="match status" value="1"/>
</dbReference>
<dbReference type="EMBL" id="SWOV01000011">
    <property type="protein sequence ID" value="NFF87465.1"/>
    <property type="molecule type" value="Genomic_DNA"/>
</dbReference>
<proteinExistence type="inferred from homology"/>
<comment type="caution">
    <text evidence="8">The sequence shown here is derived from an EMBL/GenBank/DDBJ whole genome shotgun (WGS) entry which is preliminary data.</text>
</comment>
<dbReference type="OrthoDB" id="9784984at2"/>
<dbReference type="Proteomes" id="UP000476820">
    <property type="component" value="Unassembled WGS sequence"/>
</dbReference>